<keyword evidence="6 9" id="KW-0472">Membrane</keyword>
<dbReference type="GO" id="GO:0030246">
    <property type="term" value="F:carbohydrate binding"/>
    <property type="evidence" value="ECO:0007669"/>
    <property type="project" value="UniProtKB-KW"/>
</dbReference>
<reference evidence="11" key="3">
    <citation type="submission" date="2025-09" db="UniProtKB">
        <authorList>
            <consortium name="Ensembl"/>
        </authorList>
    </citation>
    <scope>IDENTIFICATION</scope>
</reference>
<keyword evidence="3" id="KW-0430">Lectin</keyword>
<name>A0A8C8TW84_PERMB</name>
<comment type="subcellular location">
    <subcellularLocation>
        <location evidence="1">Cell membrane</location>
        <topology evidence="1">Single-pass type II membrane protein</topology>
    </subcellularLocation>
</comment>
<keyword evidence="5 9" id="KW-1133">Transmembrane helix</keyword>
<dbReference type="SMART" id="SM00034">
    <property type="entry name" value="CLECT"/>
    <property type="match status" value="1"/>
</dbReference>
<dbReference type="Proteomes" id="UP000694547">
    <property type="component" value="Chromosome 3"/>
</dbReference>
<keyword evidence="2 9" id="KW-0812">Transmembrane</keyword>
<dbReference type="PANTHER" id="PTHR22800:SF254">
    <property type="entry name" value="KILLER CELL LECTIN-LIKE RECEPTOR SUBFAMILY C, MEMBER 2-RELATED"/>
    <property type="match status" value="1"/>
</dbReference>
<dbReference type="AlphaFoldDB" id="A0A8C8TW84"/>
<evidence type="ECO:0000256" key="7">
    <source>
        <dbReference type="ARBA" id="ARBA00023180"/>
    </source>
</evidence>
<dbReference type="Gene3D" id="3.10.100.10">
    <property type="entry name" value="Mannose-Binding Protein A, subunit A"/>
    <property type="match status" value="1"/>
</dbReference>
<sequence>MSHLLRTDNASGPREAAKETQGLSQLHFSNPSGNQLMEFSLQNASQKHVKISRQCHCKNFLSPPEKLISGILGIIWFALLVALVITTRVVFPYSEAKAQINASLTRTQKVHSCGQCSKEWISYSHNCYYIGMEKKTWNDSLVSCASKNSTLLYIDNEEEQVFLQVLSLVSWTGVFRKSRDQLWVWKKDSTFKPEIIEHIEHNNCVMLSAFGLTTDDCTALHTYLCESNFNN</sequence>
<dbReference type="PROSITE" id="PS50041">
    <property type="entry name" value="C_TYPE_LECTIN_2"/>
    <property type="match status" value="1"/>
</dbReference>
<keyword evidence="7" id="KW-0325">Glycoprotein</keyword>
<feature type="region of interest" description="Disordered" evidence="8">
    <location>
        <begin position="1"/>
        <end position="21"/>
    </location>
</feature>
<feature type="transmembrane region" description="Helical" evidence="9">
    <location>
        <begin position="68"/>
        <end position="91"/>
    </location>
</feature>
<evidence type="ECO:0000259" key="10">
    <source>
        <dbReference type="PROSITE" id="PS50041"/>
    </source>
</evidence>
<reference evidence="11" key="2">
    <citation type="submission" date="2025-08" db="UniProtKB">
        <authorList>
            <consortium name="Ensembl"/>
        </authorList>
    </citation>
    <scope>IDENTIFICATION</scope>
</reference>
<dbReference type="GO" id="GO:0005886">
    <property type="term" value="C:plasma membrane"/>
    <property type="evidence" value="ECO:0007669"/>
    <property type="project" value="UniProtKB-SubCell"/>
</dbReference>
<evidence type="ECO:0000256" key="3">
    <source>
        <dbReference type="ARBA" id="ARBA00022734"/>
    </source>
</evidence>
<evidence type="ECO:0000256" key="2">
    <source>
        <dbReference type="ARBA" id="ARBA00022692"/>
    </source>
</evidence>
<reference evidence="11 12" key="1">
    <citation type="submission" date="2018-10" db="EMBL/GenBank/DDBJ databases">
        <title>Improved assembly of the deer mouse Peromyscus maniculatus genome.</title>
        <authorList>
            <person name="Lassance J.-M."/>
            <person name="Hoekstra H.E."/>
        </authorList>
    </citation>
    <scope>NUCLEOTIDE SEQUENCE [LARGE SCALE GENOMIC DNA]</scope>
</reference>
<dbReference type="GO" id="GO:0002223">
    <property type="term" value="P:stimulatory C-type lectin receptor signaling pathway"/>
    <property type="evidence" value="ECO:0007669"/>
    <property type="project" value="TreeGrafter"/>
</dbReference>
<dbReference type="GeneTree" id="ENSGT00940000154752"/>
<evidence type="ECO:0000256" key="4">
    <source>
        <dbReference type="ARBA" id="ARBA00022968"/>
    </source>
</evidence>
<evidence type="ECO:0000256" key="6">
    <source>
        <dbReference type="ARBA" id="ARBA00023136"/>
    </source>
</evidence>
<evidence type="ECO:0000256" key="1">
    <source>
        <dbReference type="ARBA" id="ARBA00004401"/>
    </source>
</evidence>
<dbReference type="CDD" id="cd03593">
    <property type="entry name" value="CLECT_NK_receptors_like"/>
    <property type="match status" value="1"/>
</dbReference>
<accession>A0A8C8TW84</accession>
<dbReference type="SUPFAM" id="SSF56436">
    <property type="entry name" value="C-type lectin-like"/>
    <property type="match status" value="1"/>
</dbReference>
<evidence type="ECO:0000256" key="9">
    <source>
        <dbReference type="SAM" id="Phobius"/>
    </source>
</evidence>
<evidence type="ECO:0000256" key="8">
    <source>
        <dbReference type="SAM" id="MobiDB-lite"/>
    </source>
</evidence>
<proteinExistence type="predicted"/>
<organism evidence="11 12">
    <name type="scientific">Peromyscus maniculatus bairdii</name>
    <name type="common">Prairie deer mouse</name>
    <dbReference type="NCBI Taxonomy" id="230844"/>
    <lineage>
        <taxon>Eukaryota</taxon>
        <taxon>Metazoa</taxon>
        <taxon>Chordata</taxon>
        <taxon>Craniata</taxon>
        <taxon>Vertebrata</taxon>
        <taxon>Euteleostomi</taxon>
        <taxon>Mammalia</taxon>
        <taxon>Eutheria</taxon>
        <taxon>Euarchontoglires</taxon>
        <taxon>Glires</taxon>
        <taxon>Rodentia</taxon>
        <taxon>Myomorpha</taxon>
        <taxon>Muroidea</taxon>
        <taxon>Cricetidae</taxon>
        <taxon>Neotominae</taxon>
        <taxon>Peromyscus</taxon>
    </lineage>
</organism>
<evidence type="ECO:0000256" key="5">
    <source>
        <dbReference type="ARBA" id="ARBA00022989"/>
    </source>
</evidence>
<evidence type="ECO:0000313" key="11">
    <source>
        <dbReference type="Ensembl" id="ENSPEMP00000019064.2"/>
    </source>
</evidence>
<dbReference type="GO" id="GO:0045954">
    <property type="term" value="P:positive regulation of natural killer cell mediated cytotoxicity"/>
    <property type="evidence" value="ECO:0007669"/>
    <property type="project" value="TreeGrafter"/>
</dbReference>
<feature type="domain" description="C-type lectin" evidence="10">
    <location>
        <begin position="123"/>
        <end position="226"/>
    </location>
</feature>
<dbReference type="Ensembl" id="ENSPEMT00000023400.2">
    <property type="protein sequence ID" value="ENSPEMP00000019064.2"/>
    <property type="gene ID" value="ENSPEMG00000017465.2"/>
</dbReference>
<dbReference type="InterPro" id="IPR016187">
    <property type="entry name" value="CTDL_fold"/>
</dbReference>
<keyword evidence="12" id="KW-1185">Reference proteome</keyword>
<dbReference type="InterPro" id="IPR001304">
    <property type="entry name" value="C-type_lectin-like"/>
</dbReference>
<keyword evidence="4" id="KW-0735">Signal-anchor</keyword>
<dbReference type="PANTHER" id="PTHR22800">
    <property type="entry name" value="C-TYPE LECTIN PROTEINS"/>
    <property type="match status" value="1"/>
</dbReference>
<evidence type="ECO:0000313" key="12">
    <source>
        <dbReference type="Proteomes" id="UP000694547"/>
    </source>
</evidence>
<dbReference type="InterPro" id="IPR050919">
    <property type="entry name" value="NKG2/CD94_NK_receptors"/>
</dbReference>
<dbReference type="InterPro" id="IPR016186">
    <property type="entry name" value="C-type_lectin-like/link_sf"/>
</dbReference>
<dbReference type="InterPro" id="IPR033992">
    <property type="entry name" value="NKR-like_CTLD"/>
</dbReference>
<protein>
    <recommendedName>
        <fullName evidence="10">C-type lectin domain-containing protein</fullName>
    </recommendedName>
</protein>
<dbReference type="Pfam" id="PF00059">
    <property type="entry name" value="Lectin_C"/>
    <property type="match status" value="1"/>
</dbReference>